<dbReference type="Pfam" id="PF00535">
    <property type="entry name" value="Glycos_transf_2"/>
    <property type="match status" value="1"/>
</dbReference>
<dbReference type="InterPro" id="IPR029044">
    <property type="entry name" value="Nucleotide-diphossugar_trans"/>
</dbReference>
<reference evidence="3" key="1">
    <citation type="submission" date="2018-05" db="EMBL/GenBank/DDBJ databases">
        <title>Genome Sequencing of selected type strains of the family Eggerthellaceae.</title>
        <authorList>
            <person name="Danylec N."/>
            <person name="Stoll D.A."/>
            <person name="Doetsch A."/>
            <person name="Huch M."/>
        </authorList>
    </citation>
    <scope>NUCLEOTIDE SEQUENCE [LARGE SCALE GENOMIC DNA]</scope>
    <source>
        <strain evidence="3">DSM 16106</strain>
    </source>
</reference>
<accession>A0A3N0AUR3</accession>
<evidence type="ECO:0000313" key="3">
    <source>
        <dbReference type="Proteomes" id="UP000278632"/>
    </source>
</evidence>
<dbReference type="OrthoDB" id="3192791at2"/>
<dbReference type="GO" id="GO:0016740">
    <property type="term" value="F:transferase activity"/>
    <property type="evidence" value="ECO:0007669"/>
    <property type="project" value="UniProtKB-KW"/>
</dbReference>
<evidence type="ECO:0000313" key="2">
    <source>
        <dbReference type="EMBL" id="RNL38388.1"/>
    </source>
</evidence>
<protein>
    <submittedName>
        <fullName evidence="2">Glycosyltransferase family 2 protein</fullName>
    </submittedName>
</protein>
<dbReference type="InterPro" id="IPR001173">
    <property type="entry name" value="Glyco_trans_2-like"/>
</dbReference>
<dbReference type="SUPFAM" id="SSF53448">
    <property type="entry name" value="Nucleotide-diphospho-sugar transferases"/>
    <property type="match status" value="1"/>
</dbReference>
<dbReference type="AlphaFoldDB" id="A0A3N0AUR3"/>
<feature type="domain" description="Glycosyltransferase 2-like" evidence="1">
    <location>
        <begin position="5"/>
        <end position="167"/>
    </location>
</feature>
<sequence>MEDICIFTPTYNRAYMLEALFESLKAQTSQRFYWLIVDDGSTDETCSLVERFSSESAFRVVYIKRENGGKQRAHNTGVECCESELFFCVDSDDVLGPCAVEVILDAWEVYRANASVAGLVGLCGSDESTPLGTRMPQGERTITFWDLYYKKGHRGDSALVYRTEILRRYPFFVAEGEKFMAEPYVYHQIDLEYTLGVVDSVFIVREYLEDGYTHNVREITKRNPIGYRILKRMYIEYSDTLYLKFYNSILYLVGCKLSGMKSGVKNAPNPIIAAFAYLPAVLLCKTVYR</sequence>
<dbReference type="Proteomes" id="UP000278632">
    <property type="component" value="Unassembled WGS sequence"/>
</dbReference>
<name>A0A3N0AUR3_9ACTN</name>
<gene>
    <name evidence="2" type="ORF">DMP08_11930</name>
</gene>
<dbReference type="CDD" id="cd00761">
    <property type="entry name" value="Glyco_tranf_GTA_type"/>
    <property type="match status" value="1"/>
</dbReference>
<dbReference type="PANTHER" id="PTHR22916">
    <property type="entry name" value="GLYCOSYLTRANSFERASE"/>
    <property type="match status" value="1"/>
</dbReference>
<dbReference type="EMBL" id="QICD01000040">
    <property type="protein sequence ID" value="RNL38388.1"/>
    <property type="molecule type" value="Genomic_DNA"/>
</dbReference>
<organism evidence="2 3">
    <name type="scientific">Paraeggerthella hongkongensis</name>
    <dbReference type="NCBI Taxonomy" id="230658"/>
    <lineage>
        <taxon>Bacteria</taxon>
        <taxon>Bacillati</taxon>
        <taxon>Actinomycetota</taxon>
        <taxon>Coriobacteriia</taxon>
        <taxon>Eggerthellales</taxon>
        <taxon>Eggerthellaceae</taxon>
        <taxon>Paraeggerthella</taxon>
    </lineage>
</organism>
<keyword evidence="3" id="KW-1185">Reference proteome</keyword>
<dbReference type="PANTHER" id="PTHR22916:SF64">
    <property type="entry name" value="TRANSFERASE, PUTATIVE-RELATED"/>
    <property type="match status" value="1"/>
</dbReference>
<comment type="caution">
    <text evidence="2">The sequence shown here is derived from an EMBL/GenBank/DDBJ whole genome shotgun (WGS) entry which is preliminary data.</text>
</comment>
<dbReference type="Gene3D" id="3.90.550.10">
    <property type="entry name" value="Spore Coat Polysaccharide Biosynthesis Protein SpsA, Chain A"/>
    <property type="match status" value="1"/>
</dbReference>
<evidence type="ECO:0000259" key="1">
    <source>
        <dbReference type="Pfam" id="PF00535"/>
    </source>
</evidence>
<keyword evidence="2" id="KW-0808">Transferase</keyword>
<proteinExistence type="predicted"/>